<gene>
    <name evidence="2" type="ORF">TM35_000121680</name>
</gene>
<sequence>MSLRLLAQRYLPISPRHLSLLTTDGEDGNPAAVVAMAAAFDPQNRIFFLEWDNPTDAASFRLTHARVPGKNSASSGSSSSITALTLVRSLDGVIHCVVQCATVKGGNKENTVANSYVYRRTVEKESDDDSDDDDNDNNMGYGSVEVRYRKLPKALEDDGRLWTAATRLYRSDGGNSCGGRVMVACGGEKGAVNALKTLRLTGTRLSVEQTLELPMLSTFPVLQLREIDGDASAVLALCHHAMLEIDPRLRPQESVVRAWKWSPHDPLTAFAVKDNAIVAGTEEGVVVAWDMRVGGSVREKSYHHAVDHSDACGAPVTGLHMPHSTTLLSCHADGSVLLWDRRTATTTAANTTANTNTTSTTTRIDGFRFTATAAAADVLPPVFAGTPGCVGLAAEDQLVVVADESGTISVFAML</sequence>
<dbReference type="AlphaFoldDB" id="A0A1X0NY38"/>
<dbReference type="EMBL" id="NBCO01000012">
    <property type="protein sequence ID" value="ORC89393.1"/>
    <property type="molecule type" value="Genomic_DNA"/>
</dbReference>
<dbReference type="OrthoDB" id="63070at2759"/>
<dbReference type="Proteomes" id="UP000192257">
    <property type="component" value="Unassembled WGS sequence"/>
</dbReference>
<dbReference type="Gene3D" id="2.130.10.10">
    <property type="entry name" value="YVTN repeat-like/Quinoprotein amine dehydrogenase"/>
    <property type="match status" value="1"/>
</dbReference>
<feature type="region of interest" description="Disordered" evidence="1">
    <location>
        <begin position="122"/>
        <end position="141"/>
    </location>
</feature>
<keyword evidence="3" id="KW-1185">Reference proteome</keyword>
<dbReference type="InterPro" id="IPR036322">
    <property type="entry name" value="WD40_repeat_dom_sf"/>
</dbReference>
<organism evidence="2 3">
    <name type="scientific">Trypanosoma theileri</name>
    <dbReference type="NCBI Taxonomy" id="67003"/>
    <lineage>
        <taxon>Eukaryota</taxon>
        <taxon>Discoba</taxon>
        <taxon>Euglenozoa</taxon>
        <taxon>Kinetoplastea</taxon>
        <taxon>Metakinetoplastina</taxon>
        <taxon>Trypanosomatida</taxon>
        <taxon>Trypanosomatidae</taxon>
        <taxon>Trypanosoma</taxon>
    </lineage>
</organism>
<dbReference type="VEuPathDB" id="TriTrypDB:TM35_000121680"/>
<protein>
    <recommendedName>
        <fullName evidence="4">Guanine nucleotide-binding protein subunit beta-like protein</fullName>
    </recommendedName>
</protein>
<feature type="compositionally biased region" description="Acidic residues" evidence="1">
    <location>
        <begin position="125"/>
        <end position="136"/>
    </location>
</feature>
<name>A0A1X0NY38_9TRYP</name>
<reference evidence="2 3" key="1">
    <citation type="submission" date="2017-03" db="EMBL/GenBank/DDBJ databases">
        <title>An alternative strategy for trypanosome survival in the mammalian bloodstream revealed through genome and transcriptome analysis of the ubiquitous bovine parasite Trypanosoma (Megatrypanum) theileri.</title>
        <authorList>
            <person name="Kelly S."/>
            <person name="Ivens A."/>
            <person name="Mott A."/>
            <person name="O'Neill E."/>
            <person name="Emms D."/>
            <person name="Macleod O."/>
            <person name="Voorheis P."/>
            <person name="Matthews J."/>
            <person name="Matthews K."/>
            <person name="Carrington M."/>
        </authorList>
    </citation>
    <scope>NUCLEOTIDE SEQUENCE [LARGE SCALE GENOMIC DNA]</scope>
    <source>
        <strain evidence="2">Edinburgh</strain>
    </source>
</reference>
<dbReference type="InterPro" id="IPR015943">
    <property type="entry name" value="WD40/YVTN_repeat-like_dom_sf"/>
</dbReference>
<proteinExistence type="predicted"/>
<dbReference type="GeneID" id="39984923"/>
<evidence type="ECO:0000313" key="3">
    <source>
        <dbReference type="Proteomes" id="UP000192257"/>
    </source>
</evidence>
<evidence type="ECO:0008006" key="4">
    <source>
        <dbReference type="Google" id="ProtNLM"/>
    </source>
</evidence>
<comment type="caution">
    <text evidence="2">The sequence shown here is derived from an EMBL/GenBank/DDBJ whole genome shotgun (WGS) entry which is preliminary data.</text>
</comment>
<evidence type="ECO:0000256" key="1">
    <source>
        <dbReference type="SAM" id="MobiDB-lite"/>
    </source>
</evidence>
<dbReference type="SUPFAM" id="SSF50978">
    <property type="entry name" value="WD40 repeat-like"/>
    <property type="match status" value="1"/>
</dbReference>
<dbReference type="RefSeq" id="XP_028883459.1">
    <property type="nucleotide sequence ID" value="XM_029025143.1"/>
</dbReference>
<evidence type="ECO:0000313" key="2">
    <source>
        <dbReference type="EMBL" id="ORC89393.1"/>
    </source>
</evidence>
<accession>A0A1X0NY38</accession>